<dbReference type="PANTHER" id="PTHR35011">
    <property type="entry name" value="2,3-DIKETO-L-GULONATE TRAP TRANSPORTER SMALL PERMEASE PROTEIN YIAM"/>
    <property type="match status" value="1"/>
</dbReference>
<evidence type="ECO:0000256" key="5">
    <source>
        <dbReference type="ARBA" id="ARBA00022692"/>
    </source>
</evidence>
<evidence type="ECO:0000256" key="9">
    <source>
        <dbReference type="RuleBase" id="RU369079"/>
    </source>
</evidence>
<evidence type="ECO:0000256" key="8">
    <source>
        <dbReference type="ARBA" id="ARBA00038436"/>
    </source>
</evidence>
<sequence>MIKSISLWVWRVIDVTMAVILAAMIALVFANVVLRYGFSSGLRPSVELSRLGLVWVVMLGAAVMLRNDEHLAVKEFAQRFFPKLVPLLTRLAWLVILAAALMLGQGCYRQMMANWADISPLTGLPSALFYLAGFISAILMVLVSACETLSPSSLKTAPDVESLDQDGDPVITDTTPISSIPSEIKKEAPKGDSL</sequence>
<keyword evidence="3" id="KW-1003">Cell membrane</keyword>
<feature type="transmembrane region" description="Helical" evidence="9">
    <location>
        <begin position="12"/>
        <end position="36"/>
    </location>
</feature>
<keyword evidence="4 9" id="KW-0997">Cell inner membrane</keyword>
<dbReference type="AlphaFoldDB" id="A0AB39HAC5"/>
<evidence type="ECO:0000259" key="11">
    <source>
        <dbReference type="Pfam" id="PF04290"/>
    </source>
</evidence>
<keyword evidence="7 9" id="KW-0472">Membrane</keyword>
<evidence type="ECO:0000256" key="6">
    <source>
        <dbReference type="ARBA" id="ARBA00022989"/>
    </source>
</evidence>
<name>A0AB39HAC5_9VIBR</name>
<comment type="similarity">
    <text evidence="8 9">Belongs to the TRAP transporter small permease family.</text>
</comment>
<dbReference type="Pfam" id="PF04290">
    <property type="entry name" value="DctQ"/>
    <property type="match status" value="1"/>
</dbReference>
<dbReference type="GO" id="GO:0015740">
    <property type="term" value="P:C4-dicarboxylate transport"/>
    <property type="evidence" value="ECO:0007669"/>
    <property type="project" value="TreeGrafter"/>
</dbReference>
<dbReference type="GO" id="GO:0005886">
    <property type="term" value="C:plasma membrane"/>
    <property type="evidence" value="ECO:0007669"/>
    <property type="project" value="UniProtKB-SubCell"/>
</dbReference>
<keyword evidence="5 9" id="KW-0812">Transmembrane</keyword>
<dbReference type="PANTHER" id="PTHR35011:SF2">
    <property type="entry name" value="2,3-DIKETO-L-GULONATE TRAP TRANSPORTER SMALL PERMEASE PROTEIN YIAM"/>
    <property type="match status" value="1"/>
</dbReference>
<comment type="subcellular location">
    <subcellularLocation>
        <location evidence="1 9">Cell inner membrane</location>
        <topology evidence="1 9">Multi-pass membrane protein</topology>
    </subcellularLocation>
</comment>
<dbReference type="InterPro" id="IPR055348">
    <property type="entry name" value="DctQ"/>
</dbReference>
<reference evidence="12" key="1">
    <citation type="submission" date="2024-07" db="EMBL/GenBank/DDBJ databases">
        <title>Genome Analysis of a Potential Novel Vibrio Species Secreting pH- and Thermo-stable Alginate Lyase and its Application in Producing Alginate Oligosaccharides.</title>
        <authorList>
            <person name="Huang H."/>
            <person name="Bao K."/>
        </authorList>
    </citation>
    <scope>NUCLEOTIDE SEQUENCE</scope>
    <source>
        <strain evidence="12">HB236076</strain>
    </source>
</reference>
<feature type="compositionally biased region" description="Basic and acidic residues" evidence="10">
    <location>
        <begin position="183"/>
        <end position="194"/>
    </location>
</feature>
<comment type="function">
    <text evidence="9">Part of the tripartite ATP-independent periplasmic (TRAP) transport system.</text>
</comment>
<evidence type="ECO:0000256" key="1">
    <source>
        <dbReference type="ARBA" id="ARBA00004429"/>
    </source>
</evidence>
<dbReference type="GO" id="GO:0022857">
    <property type="term" value="F:transmembrane transporter activity"/>
    <property type="evidence" value="ECO:0007669"/>
    <property type="project" value="UniProtKB-UniRule"/>
</dbReference>
<protein>
    <recommendedName>
        <fullName evidence="9">TRAP transporter small permease protein</fullName>
    </recommendedName>
</protein>
<dbReference type="InterPro" id="IPR007387">
    <property type="entry name" value="TRAP_DctQ"/>
</dbReference>
<keyword evidence="2 9" id="KW-0813">Transport</keyword>
<organism evidence="12">
    <name type="scientific">Vibrio sp. HB236076</name>
    <dbReference type="NCBI Taxonomy" id="3232307"/>
    <lineage>
        <taxon>Bacteria</taxon>
        <taxon>Pseudomonadati</taxon>
        <taxon>Pseudomonadota</taxon>
        <taxon>Gammaproteobacteria</taxon>
        <taxon>Vibrionales</taxon>
        <taxon>Vibrionaceae</taxon>
        <taxon>Vibrio</taxon>
    </lineage>
</organism>
<evidence type="ECO:0000256" key="2">
    <source>
        <dbReference type="ARBA" id="ARBA00022448"/>
    </source>
</evidence>
<gene>
    <name evidence="12" type="ORF">AB0763_12115</name>
</gene>
<dbReference type="KEGG" id="vih:AB0763_12115"/>
<feature type="transmembrane region" description="Helical" evidence="9">
    <location>
        <begin position="128"/>
        <end position="146"/>
    </location>
</feature>
<feature type="domain" description="Tripartite ATP-independent periplasmic transporters DctQ component" evidence="11">
    <location>
        <begin position="24"/>
        <end position="149"/>
    </location>
</feature>
<feature type="region of interest" description="Disordered" evidence="10">
    <location>
        <begin position="153"/>
        <end position="194"/>
    </location>
</feature>
<evidence type="ECO:0000313" key="12">
    <source>
        <dbReference type="EMBL" id="XDK24897.1"/>
    </source>
</evidence>
<dbReference type="RefSeq" id="WP_306102028.1">
    <property type="nucleotide sequence ID" value="NZ_CP162601.1"/>
</dbReference>
<feature type="compositionally biased region" description="Polar residues" evidence="10">
    <location>
        <begin position="172"/>
        <end position="181"/>
    </location>
</feature>
<evidence type="ECO:0000256" key="4">
    <source>
        <dbReference type="ARBA" id="ARBA00022519"/>
    </source>
</evidence>
<keyword evidence="6 9" id="KW-1133">Transmembrane helix</keyword>
<evidence type="ECO:0000256" key="10">
    <source>
        <dbReference type="SAM" id="MobiDB-lite"/>
    </source>
</evidence>
<evidence type="ECO:0000256" key="7">
    <source>
        <dbReference type="ARBA" id="ARBA00023136"/>
    </source>
</evidence>
<accession>A0AB39HAC5</accession>
<feature type="transmembrane region" description="Helical" evidence="9">
    <location>
        <begin position="87"/>
        <end position="108"/>
    </location>
</feature>
<evidence type="ECO:0000256" key="3">
    <source>
        <dbReference type="ARBA" id="ARBA00022475"/>
    </source>
</evidence>
<proteinExistence type="inferred from homology"/>
<comment type="subunit">
    <text evidence="9">The complex comprises the extracytoplasmic solute receptor protein and the two transmembrane proteins.</text>
</comment>
<dbReference type="EMBL" id="CP162601">
    <property type="protein sequence ID" value="XDK24897.1"/>
    <property type="molecule type" value="Genomic_DNA"/>
</dbReference>
<feature type="transmembrane region" description="Helical" evidence="9">
    <location>
        <begin position="48"/>
        <end position="66"/>
    </location>
</feature>